<reference evidence="1" key="1">
    <citation type="submission" date="2014-09" db="EMBL/GenBank/DDBJ databases">
        <title>Genome sequence of the luminous mushroom Mycena chlorophos for searching fungal bioluminescence genes.</title>
        <authorList>
            <person name="Tanaka Y."/>
            <person name="Kasuga D."/>
            <person name="Oba Y."/>
            <person name="Hase S."/>
            <person name="Sato K."/>
            <person name="Oba Y."/>
            <person name="Sakakibara Y."/>
        </authorList>
    </citation>
    <scope>NUCLEOTIDE SEQUENCE</scope>
</reference>
<dbReference type="Proteomes" id="UP000815677">
    <property type="component" value="Unassembled WGS sequence"/>
</dbReference>
<keyword evidence="2" id="KW-1185">Reference proteome</keyword>
<evidence type="ECO:0000313" key="2">
    <source>
        <dbReference type="Proteomes" id="UP000815677"/>
    </source>
</evidence>
<name>A0ABQ0KVB5_MYCCL</name>
<organism evidence="1 2">
    <name type="scientific">Mycena chlorophos</name>
    <name type="common">Agaric fungus</name>
    <name type="synonym">Agaricus chlorophos</name>
    <dbReference type="NCBI Taxonomy" id="658473"/>
    <lineage>
        <taxon>Eukaryota</taxon>
        <taxon>Fungi</taxon>
        <taxon>Dikarya</taxon>
        <taxon>Basidiomycota</taxon>
        <taxon>Agaricomycotina</taxon>
        <taxon>Agaricomycetes</taxon>
        <taxon>Agaricomycetidae</taxon>
        <taxon>Agaricales</taxon>
        <taxon>Marasmiineae</taxon>
        <taxon>Mycenaceae</taxon>
        <taxon>Mycena</taxon>
    </lineage>
</organism>
<protein>
    <submittedName>
        <fullName evidence="1">Uncharacterized protein</fullName>
    </submittedName>
</protein>
<gene>
    <name evidence="1" type="ORF">MCHLO_00565</name>
</gene>
<evidence type="ECO:0000313" key="1">
    <source>
        <dbReference type="EMBL" id="GAT42868.1"/>
    </source>
</evidence>
<accession>A0ABQ0KVB5</accession>
<proteinExistence type="predicted"/>
<sequence>MQRESAATLEVWSKTSFASGTANNATSALVCPDASQPAATAYYIANTAPWPSAPTNCCDSRAAKRAERRYVDQANLISACMKED</sequence>
<dbReference type="EMBL" id="DF838355">
    <property type="protein sequence ID" value="GAT42868.1"/>
    <property type="molecule type" value="Genomic_DNA"/>
</dbReference>